<dbReference type="Proteomes" id="UP000704068">
    <property type="component" value="Unassembled WGS sequence"/>
</dbReference>
<gene>
    <name evidence="2" type="ORF">HXK21_00330</name>
</gene>
<dbReference type="InterPro" id="IPR039418">
    <property type="entry name" value="LexA-like"/>
</dbReference>
<dbReference type="SUPFAM" id="SSF51306">
    <property type="entry name" value="LexA/Signal peptidase"/>
    <property type="match status" value="1"/>
</dbReference>
<accession>A0A929WYD3</accession>
<dbReference type="Pfam" id="PF00717">
    <property type="entry name" value="Peptidase_S24"/>
    <property type="match status" value="1"/>
</dbReference>
<dbReference type="InterPro" id="IPR015927">
    <property type="entry name" value="Peptidase_S24_S26A/B/C"/>
</dbReference>
<evidence type="ECO:0000313" key="2">
    <source>
        <dbReference type="EMBL" id="MBF0969477.1"/>
    </source>
</evidence>
<dbReference type="CDD" id="cd06529">
    <property type="entry name" value="S24_LexA-like"/>
    <property type="match status" value="1"/>
</dbReference>
<dbReference type="AlphaFoldDB" id="A0A929WYD3"/>
<sequence length="229" mass="25277">MSEIKERLIKFLQHKGIGQLAFENACSLSRGFVNKIGDSITVRSQDRIKNAFPELNMNWLKVGVGSMLVTDPGDSEKTLEVPVMISESESEEDEIQAVNWVYLLPISAQGGSLNDFVVSVKDSDCEKVISPIAGADYAITIAGDSMAPEYPNGSQILIKKINERAFIDWGKAYVLDTCNGVVVKILVPSKRDGYVRCLSLNPDPMYAPFEVALEDLFGVYRVMLCMSVK</sequence>
<evidence type="ECO:0000313" key="3">
    <source>
        <dbReference type="Proteomes" id="UP000704068"/>
    </source>
</evidence>
<organism evidence="2 3">
    <name type="scientific">Alloprevotella tannerae</name>
    <dbReference type="NCBI Taxonomy" id="76122"/>
    <lineage>
        <taxon>Bacteria</taxon>
        <taxon>Pseudomonadati</taxon>
        <taxon>Bacteroidota</taxon>
        <taxon>Bacteroidia</taxon>
        <taxon>Bacteroidales</taxon>
        <taxon>Prevotellaceae</taxon>
        <taxon>Alloprevotella</taxon>
    </lineage>
</organism>
<dbReference type="Gene3D" id="2.10.109.10">
    <property type="entry name" value="Umud Fragment, subunit A"/>
    <property type="match status" value="1"/>
</dbReference>
<comment type="caution">
    <text evidence="2">The sequence shown here is derived from an EMBL/GenBank/DDBJ whole genome shotgun (WGS) entry which is preliminary data.</text>
</comment>
<dbReference type="InterPro" id="IPR036286">
    <property type="entry name" value="LexA/Signal_pep-like_sf"/>
</dbReference>
<feature type="domain" description="Peptidase S24/S26A/S26B/S26C" evidence="1">
    <location>
        <begin position="131"/>
        <end position="213"/>
    </location>
</feature>
<dbReference type="EMBL" id="JABZGR010000001">
    <property type="protein sequence ID" value="MBF0969477.1"/>
    <property type="molecule type" value="Genomic_DNA"/>
</dbReference>
<evidence type="ECO:0000259" key="1">
    <source>
        <dbReference type="Pfam" id="PF00717"/>
    </source>
</evidence>
<reference evidence="2" key="1">
    <citation type="submission" date="2020-04" db="EMBL/GenBank/DDBJ databases">
        <title>Deep metagenomics examines the oral microbiome during advanced dental caries in children, revealing novel taxa and co-occurrences with host molecules.</title>
        <authorList>
            <person name="Baker J.L."/>
            <person name="Morton J.T."/>
            <person name="Dinis M."/>
            <person name="Alvarez R."/>
            <person name="Tran N.C."/>
            <person name="Knight R."/>
            <person name="Edlund A."/>
        </authorList>
    </citation>
    <scope>NUCLEOTIDE SEQUENCE</scope>
    <source>
        <strain evidence="2">JCVI_34_bin.1</strain>
    </source>
</reference>
<proteinExistence type="predicted"/>
<dbReference type="RefSeq" id="WP_303762404.1">
    <property type="nucleotide sequence ID" value="NZ_JABZGR010000001.1"/>
</dbReference>
<protein>
    <submittedName>
        <fullName evidence="2">Helix-turn-helix transcriptional regulator</fullName>
    </submittedName>
</protein>
<name>A0A929WYD3_9BACT</name>